<dbReference type="GO" id="GO:0051225">
    <property type="term" value="P:spindle assembly"/>
    <property type="evidence" value="ECO:0007669"/>
    <property type="project" value="TreeGrafter"/>
</dbReference>
<feature type="region of interest" description="Disordered" evidence="7">
    <location>
        <begin position="976"/>
        <end position="1011"/>
    </location>
</feature>
<feature type="domain" description="Gamma tubulin complex component C-terminal" evidence="8">
    <location>
        <begin position="689"/>
        <end position="964"/>
    </location>
</feature>
<dbReference type="Pfam" id="PF17681">
    <property type="entry name" value="GCP_N_terminal"/>
    <property type="match status" value="1"/>
</dbReference>
<dbReference type="Proteomes" id="UP000292957">
    <property type="component" value="Unassembled WGS sequence"/>
</dbReference>
<keyword evidence="3 5" id="KW-0493">Microtubule</keyword>
<dbReference type="GO" id="GO:0007020">
    <property type="term" value="P:microtubule nucleation"/>
    <property type="evidence" value="ECO:0007669"/>
    <property type="project" value="InterPro"/>
</dbReference>
<gene>
    <name evidence="10" type="ORF">BD311DRAFT_652863</name>
</gene>
<feature type="region of interest" description="Disordered" evidence="7">
    <location>
        <begin position="114"/>
        <end position="190"/>
    </location>
</feature>
<evidence type="ECO:0000256" key="7">
    <source>
        <dbReference type="SAM" id="MobiDB-lite"/>
    </source>
</evidence>
<dbReference type="GO" id="GO:0043015">
    <property type="term" value="F:gamma-tubulin binding"/>
    <property type="evidence" value="ECO:0007669"/>
    <property type="project" value="InterPro"/>
</dbReference>
<proteinExistence type="inferred from homology"/>
<evidence type="ECO:0000256" key="1">
    <source>
        <dbReference type="ARBA" id="ARBA00010337"/>
    </source>
</evidence>
<dbReference type="Pfam" id="PF04130">
    <property type="entry name" value="GCP_C_terminal"/>
    <property type="match status" value="1"/>
</dbReference>
<dbReference type="InterPro" id="IPR007259">
    <property type="entry name" value="GCP"/>
</dbReference>
<evidence type="ECO:0000259" key="9">
    <source>
        <dbReference type="Pfam" id="PF17681"/>
    </source>
</evidence>
<keyword evidence="6" id="KW-0175">Coiled coil</keyword>
<evidence type="ECO:0000259" key="8">
    <source>
        <dbReference type="Pfam" id="PF04130"/>
    </source>
</evidence>
<dbReference type="PANTHER" id="PTHR19302">
    <property type="entry name" value="GAMMA TUBULIN COMPLEX PROTEIN"/>
    <property type="match status" value="1"/>
</dbReference>
<dbReference type="InterPro" id="IPR042241">
    <property type="entry name" value="GCP_C_sf"/>
</dbReference>
<dbReference type="GO" id="GO:0000278">
    <property type="term" value="P:mitotic cell cycle"/>
    <property type="evidence" value="ECO:0007669"/>
    <property type="project" value="TreeGrafter"/>
</dbReference>
<feature type="compositionally biased region" description="Low complexity" evidence="7">
    <location>
        <begin position="136"/>
        <end position="146"/>
    </location>
</feature>
<keyword evidence="4 5" id="KW-0206">Cytoskeleton</keyword>
<dbReference type="GO" id="GO:0005816">
    <property type="term" value="C:spindle pole body"/>
    <property type="evidence" value="ECO:0007669"/>
    <property type="project" value="UniProtKB-ARBA"/>
</dbReference>
<dbReference type="GO" id="GO:0051011">
    <property type="term" value="F:microtubule minus-end binding"/>
    <property type="evidence" value="ECO:0007669"/>
    <property type="project" value="TreeGrafter"/>
</dbReference>
<comment type="similarity">
    <text evidence="1 5">Belongs to the TUBGCP family.</text>
</comment>
<dbReference type="Gene3D" id="1.20.120.1900">
    <property type="entry name" value="Gamma-tubulin complex, C-terminal domain"/>
    <property type="match status" value="1"/>
</dbReference>
<protein>
    <recommendedName>
        <fullName evidence="5">Spindle pole body component</fullName>
    </recommendedName>
</protein>
<comment type="subcellular location">
    <subcellularLocation>
        <location evidence="5">Cytoplasm</location>
        <location evidence="5">Cytoskeleton</location>
        <location evidence="5">Microtubule organizing center</location>
    </subcellularLocation>
</comment>
<dbReference type="AlphaFoldDB" id="A0A4Q9MY88"/>
<evidence type="ECO:0000256" key="2">
    <source>
        <dbReference type="ARBA" id="ARBA00022490"/>
    </source>
</evidence>
<dbReference type="InterPro" id="IPR040457">
    <property type="entry name" value="GCP_C"/>
</dbReference>
<feature type="coiled-coil region" evidence="6">
    <location>
        <begin position="25"/>
        <end position="52"/>
    </location>
</feature>
<accession>A0A4Q9MY88</accession>
<dbReference type="GO" id="GO:0000922">
    <property type="term" value="C:spindle pole"/>
    <property type="evidence" value="ECO:0007669"/>
    <property type="project" value="InterPro"/>
</dbReference>
<name>A0A4Q9MY88_9APHY</name>
<dbReference type="GO" id="GO:0031122">
    <property type="term" value="P:cytoplasmic microtubule organization"/>
    <property type="evidence" value="ECO:0007669"/>
    <property type="project" value="TreeGrafter"/>
</dbReference>
<sequence length="1069" mass="119350">MRPGGSTGWATVDKMIRGHAKKARINSEDVLADALEKAYKKLKNQIKGHSDLDADIQRSRIPDHLKFLAALSNPPSSSTLDTAEAIIDRIDNPQPEKAKLTWKDIFAEEPLEGQHWEGAYGLPPGTTVENWETRSDGSSPSLSPWDSDSDLDESRPASRLSDVPETPPTPPTEGTDPEVPRLDPPLDPMNAYRHRQDVEELHSRQYWRSDWRSDASVHQQFDLGDASSLAPGFHRALGSRAVLSIDGPNKENYRHEEDIVREVLTGLQGRRNMMFTWVHSGPEAFSFVLSSSAPRLLHLTAGAQASIISSFATLATVLVHLRKFTSAIFTKASGNIPPTSDGQGQPAYLTRAQRRITQTLEAFADALDAEVRAFDAWCAQREEDMCHARAGLGGKLVVSLLSLEKAIRDSFGSSFPVLLDIVRLVVRRSQRLHDDDEATEVWTLPDLPQRAPPSTIAAILLDALLLAVQDHVSMGDAVTSSAIVRVFTASAEPVWSMIHKWMRDGMPVRDGQLGALPLAAQVHSPLKTLQDEFFVEDNELLVLDPDFWAEGFALRDGHSGSAQDEDADGLGRPTSVPVFLVHVAQLVLATGKVAGLLRVLGISALFDGERLEDGTTTRPWMADWRSFKTLLKQPRVHECIDGTGEVTASLEGAVASSENLSRIVYDELLPYSELAHEALRKVLVDECELWAHLNVMEDLFLMRRGDAMSHFVDVLFTRMDTRERWNDFHFMNSAFRDVVSLYSGRTRWIDASLVRFSFPHKAQGQGALQEKNIAQTVRALDGLLIEYAVPFPLTYIFGPRAMRVYSSIFTLVLQIRRAKSVLERILVRGGLAAGKQLDAEMKVFYAMRGRLSWFVNTLLNFITTNVIHTQILKFHEAFRQARSFDDMIRLQNEHLDKLEGRCLLQKNTVALHRAIMSILDMSLHYTECFVSFAGDTTHDISRASLVSSRHRHRHRHRSRRLRKQRRDVIGFSDAPSLLQHSEDDSSDEEGLDEESLAGRSGREPSFSFGASTTASFTEDGFLERLDKMSSELDALVRFVRRGVESLAAGASEAAPAFGIFAFALEDWDR</sequence>
<feature type="domain" description="Gamma tubulin complex component protein N-terminal" evidence="9">
    <location>
        <begin position="260"/>
        <end position="626"/>
    </location>
</feature>
<keyword evidence="2 5" id="KW-0963">Cytoplasm</keyword>
<dbReference type="GO" id="GO:0005874">
    <property type="term" value="C:microtubule"/>
    <property type="evidence" value="ECO:0007669"/>
    <property type="project" value="UniProtKB-KW"/>
</dbReference>
<evidence type="ECO:0000313" key="10">
    <source>
        <dbReference type="EMBL" id="TBU33050.1"/>
    </source>
</evidence>
<dbReference type="OrthoDB" id="66546at2759"/>
<evidence type="ECO:0000256" key="5">
    <source>
        <dbReference type="RuleBase" id="RU363050"/>
    </source>
</evidence>
<dbReference type="PANTHER" id="PTHR19302:SF33">
    <property type="entry name" value="GAMMA-TUBULIN COMPLEX COMPONENT 5"/>
    <property type="match status" value="1"/>
</dbReference>
<organism evidence="10">
    <name type="scientific">Dichomitus squalens</name>
    <dbReference type="NCBI Taxonomy" id="114155"/>
    <lineage>
        <taxon>Eukaryota</taxon>
        <taxon>Fungi</taxon>
        <taxon>Dikarya</taxon>
        <taxon>Basidiomycota</taxon>
        <taxon>Agaricomycotina</taxon>
        <taxon>Agaricomycetes</taxon>
        <taxon>Polyporales</taxon>
        <taxon>Polyporaceae</taxon>
        <taxon>Dichomitus</taxon>
    </lineage>
</organism>
<reference evidence="10" key="1">
    <citation type="submission" date="2019-01" db="EMBL/GenBank/DDBJ databases">
        <title>Draft genome sequences of three monokaryotic isolates of the white-rot basidiomycete fungus Dichomitus squalens.</title>
        <authorList>
            <consortium name="DOE Joint Genome Institute"/>
            <person name="Lopez S.C."/>
            <person name="Andreopoulos B."/>
            <person name="Pangilinan J."/>
            <person name="Lipzen A."/>
            <person name="Riley R."/>
            <person name="Ahrendt S."/>
            <person name="Ng V."/>
            <person name="Barry K."/>
            <person name="Daum C."/>
            <person name="Grigoriev I.V."/>
            <person name="Hilden K.S."/>
            <person name="Makela M.R."/>
            <person name="de Vries R.P."/>
        </authorList>
    </citation>
    <scope>NUCLEOTIDE SEQUENCE [LARGE SCALE GENOMIC DNA]</scope>
    <source>
        <strain evidence="10">OM18370.1</strain>
    </source>
</reference>
<evidence type="ECO:0000256" key="4">
    <source>
        <dbReference type="ARBA" id="ARBA00023212"/>
    </source>
</evidence>
<dbReference type="EMBL" id="ML143392">
    <property type="protein sequence ID" value="TBU33050.1"/>
    <property type="molecule type" value="Genomic_DNA"/>
</dbReference>
<evidence type="ECO:0000256" key="3">
    <source>
        <dbReference type="ARBA" id="ARBA00022701"/>
    </source>
</evidence>
<dbReference type="GO" id="GO:0051321">
    <property type="term" value="P:meiotic cell cycle"/>
    <property type="evidence" value="ECO:0007669"/>
    <property type="project" value="TreeGrafter"/>
</dbReference>
<evidence type="ECO:0000256" key="6">
    <source>
        <dbReference type="SAM" id="Coils"/>
    </source>
</evidence>
<dbReference type="InterPro" id="IPR041470">
    <property type="entry name" value="GCP_N"/>
</dbReference>
<feature type="compositionally biased region" description="Acidic residues" evidence="7">
    <location>
        <begin position="984"/>
        <end position="995"/>
    </location>
</feature>
<dbReference type="GO" id="GO:0000930">
    <property type="term" value="C:gamma-tubulin complex"/>
    <property type="evidence" value="ECO:0007669"/>
    <property type="project" value="TreeGrafter"/>
</dbReference>